<evidence type="ECO:0000313" key="2">
    <source>
        <dbReference type="Proteomes" id="UP000887575"/>
    </source>
</evidence>
<reference evidence="3 4" key="1">
    <citation type="submission" date="2024-02" db="UniProtKB">
        <authorList>
            <consortium name="WormBaseParasite"/>
        </authorList>
    </citation>
    <scope>IDENTIFICATION</scope>
</reference>
<protein>
    <submittedName>
        <fullName evidence="3 4">Secreted protein</fullName>
    </submittedName>
</protein>
<evidence type="ECO:0000256" key="1">
    <source>
        <dbReference type="SAM" id="SignalP"/>
    </source>
</evidence>
<evidence type="ECO:0000313" key="3">
    <source>
        <dbReference type="WBParaSite" id="MBELARI_LOCUS8502"/>
    </source>
</evidence>
<dbReference type="PANTHER" id="PTHR34311:SF3">
    <property type="entry name" value="DUF19 DOMAIN-CONTAINING PROTEIN"/>
    <property type="match status" value="1"/>
</dbReference>
<sequence>MKVFLLLAVIQLALCGSDSVTFLEPATLPEAFLEANTNERLAAACIDKQLAQCQSSFNWYLNITDNADWSDPAKLIHVLDTFYDKGVDGVLQLCYARTMFQQCLGDSYTACLQPTKFLSNGISLADAWTYIGTMRELEFTCNGGFLQTISQWNCLRAMNKLGEDTYAQCKQTFQNITTQDPSLTCPASVDFTNCARAPYYLKCGADASWWECERVRISLNLDQSCPVNVCEFHHFFASLTDPSSSDKKPMTHSERLAHTQHISSEKLNFLAKRARQIEKRMGKEN</sequence>
<keyword evidence="1" id="KW-0732">Signal</keyword>
<proteinExistence type="predicted"/>
<name>A0AAF3FMV4_9BILA</name>
<dbReference type="Proteomes" id="UP000887575">
    <property type="component" value="Unassembled WGS sequence"/>
</dbReference>
<dbReference type="PANTHER" id="PTHR34311">
    <property type="entry name" value="PROTEIN CBG21698-RELATED"/>
    <property type="match status" value="1"/>
</dbReference>
<accession>A0AAF3FMV4</accession>
<keyword evidence="2" id="KW-1185">Reference proteome</keyword>
<evidence type="ECO:0000313" key="4">
    <source>
        <dbReference type="WBParaSite" id="MBELARI_LOCUS8826"/>
    </source>
</evidence>
<dbReference type="AlphaFoldDB" id="A0AAF3FMV4"/>
<feature type="chain" id="PRO_5041856468" evidence="1">
    <location>
        <begin position="16"/>
        <end position="285"/>
    </location>
</feature>
<organism evidence="2 3">
    <name type="scientific">Mesorhabditis belari</name>
    <dbReference type="NCBI Taxonomy" id="2138241"/>
    <lineage>
        <taxon>Eukaryota</taxon>
        <taxon>Metazoa</taxon>
        <taxon>Ecdysozoa</taxon>
        <taxon>Nematoda</taxon>
        <taxon>Chromadorea</taxon>
        <taxon>Rhabditida</taxon>
        <taxon>Rhabditina</taxon>
        <taxon>Rhabditomorpha</taxon>
        <taxon>Rhabditoidea</taxon>
        <taxon>Rhabditidae</taxon>
        <taxon>Mesorhabditinae</taxon>
        <taxon>Mesorhabditis</taxon>
    </lineage>
</organism>
<feature type="signal peptide" evidence="1">
    <location>
        <begin position="1"/>
        <end position="15"/>
    </location>
</feature>
<dbReference type="WBParaSite" id="MBELARI_LOCUS8502">
    <property type="protein sequence ID" value="MBELARI_LOCUS8502"/>
    <property type="gene ID" value="MBELARI_LOCUS8502"/>
</dbReference>
<dbReference type="WBParaSite" id="MBELARI_LOCUS8826">
    <property type="protein sequence ID" value="MBELARI_LOCUS8826"/>
    <property type="gene ID" value="MBELARI_LOCUS8826"/>
</dbReference>